<feature type="region of interest" description="Disordered" evidence="1">
    <location>
        <begin position="386"/>
        <end position="411"/>
    </location>
</feature>
<dbReference type="Proteomes" id="UP001211907">
    <property type="component" value="Unassembled WGS sequence"/>
</dbReference>
<feature type="compositionally biased region" description="Acidic residues" evidence="1">
    <location>
        <begin position="386"/>
        <end position="407"/>
    </location>
</feature>
<proteinExistence type="predicted"/>
<accession>A0AAD5XIG8</accession>
<organism evidence="2 3">
    <name type="scientific">Physocladia obscura</name>
    <dbReference type="NCBI Taxonomy" id="109957"/>
    <lineage>
        <taxon>Eukaryota</taxon>
        <taxon>Fungi</taxon>
        <taxon>Fungi incertae sedis</taxon>
        <taxon>Chytridiomycota</taxon>
        <taxon>Chytridiomycota incertae sedis</taxon>
        <taxon>Chytridiomycetes</taxon>
        <taxon>Chytridiales</taxon>
        <taxon>Chytriomycetaceae</taxon>
        <taxon>Physocladia</taxon>
    </lineage>
</organism>
<gene>
    <name evidence="2" type="ORF">HK100_008184</name>
</gene>
<reference evidence="2" key="1">
    <citation type="submission" date="2020-05" db="EMBL/GenBank/DDBJ databases">
        <title>Phylogenomic resolution of chytrid fungi.</title>
        <authorList>
            <person name="Stajich J.E."/>
            <person name="Amses K."/>
            <person name="Simmons R."/>
            <person name="Seto K."/>
            <person name="Myers J."/>
            <person name="Bonds A."/>
            <person name="Quandt C.A."/>
            <person name="Barry K."/>
            <person name="Liu P."/>
            <person name="Grigoriev I."/>
            <person name="Longcore J.E."/>
            <person name="James T.Y."/>
        </authorList>
    </citation>
    <scope>NUCLEOTIDE SEQUENCE</scope>
    <source>
        <strain evidence="2">JEL0513</strain>
    </source>
</reference>
<keyword evidence="3" id="KW-1185">Reference proteome</keyword>
<dbReference type="AlphaFoldDB" id="A0AAD5XIG8"/>
<sequence>MSFHLQFRRVKKIKEYRSLYFDPSAIPDQTATICHICAILDVICQICRFQKYAPQNFEKLIKSPVRLALQLQIAGLKQQTPHGLIISHCNSNCMLQFIRAFEKGPIQIIDVFVASLYYNAAICLLNRPTVYTTAFLRLDSLLLTPDTILTILTSLQESVSAAKLIANMNAYILRLGGIAGIGGNGWNDGNIFFSGGGGGIGIGAAEFRDKLWTPNSFAAFALFEAAIVLWFVTCRTRAFWWSTSRRHYYNVATAVAVVTSSSTSSTTAAATAVNAGVDGSPSSVFSDWQQSLSTISLDANTSNMNASSFNHDSESIDIFRMTREEVTENLNNVRDILKTLHEIDFAMQGPGTSGFSTMVKPLVACVAEMVLEMEQFVESLDCDEGVDEGADEEMGNDDDRDDDDDDGGGGLGGGKFVIGDDVIEFFDATRPPRPFFVEPWVFLG</sequence>
<evidence type="ECO:0000256" key="1">
    <source>
        <dbReference type="SAM" id="MobiDB-lite"/>
    </source>
</evidence>
<evidence type="ECO:0000313" key="2">
    <source>
        <dbReference type="EMBL" id="KAJ3130211.1"/>
    </source>
</evidence>
<dbReference type="EMBL" id="JADGJH010000394">
    <property type="protein sequence ID" value="KAJ3130211.1"/>
    <property type="molecule type" value="Genomic_DNA"/>
</dbReference>
<protein>
    <submittedName>
        <fullName evidence="2">Uncharacterized protein</fullName>
    </submittedName>
</protein>
<evidence type="ECO:0000313" key="3">
    <source>
        <dbReference type="Proteomes" id="UP001211907"/>
    </source>
</evidence>
<comment type="caution">
    <text evidence="2">The sequence shown here is derived from an EMBL/GenBank/DDBJ whole genome shotgun (WGS) entry which is preliminary data.</text>
</comment>
<name>A0AAD5XIG8_9FUNG</name>